<dbReference type="EMBL" id="JAGTJR010000058">
    <property type="protein sequence ID" value="KAH7025500.1"/>
    <property type="molecule type" value="Genomic_DNA"/>
</dbReference>
<evidence type="ECO:0000313" key="5">
    <source>
        <dbReference type="Proteomes" id="UP000774617"/>
    </source>
</evidence>
<evidence type="ECO:0000313" key="4">
    <source>
        <dbReference type="EMBL" id="KAH7025500.1"/>
    </source>
</evidence>
<evidence type="ECO:0000256" key="1">
    <source>
        <dbReference type="ARBA" id="ARBA00022679"/>
    </source>
</evidence>
<dbReference type="GO" id="GO:0016740">
    <property type="term" value="F:transferase activity"/>
    <property type="evidence" value="ECO:0007669"/>
    <property type="project" value="UniProtKB-KW"/>
</dbReference>
<proteinExistence type="predicted"/>
<keyword evidence="1 4" id="KW-0808">Transferase</keyword>
<comment type="caution">
    <text evidence="4">The sequence shown here is derived from an EMBL/GenBank/DDBJ whole genome shotgun (WGS) entry which is preliminary data.</text>
</comment>
<keyword evidence="2" id="KW-0012">Acyltransferase</keyword>
<accession>A0ABQ8FW45</accession>
<feature type="region of interest" description="Disordered" evidence="3">
    <location>
        <begin position="1"/>
        <end position="27"/>
    </location>
</feature>
<gene>
    <name evidence="4" type="ORF">B0J12DRAFT_363932</name>
</gene>
<evidence type="ECO:0000256" key="3">
    <source>
        <dbReference type="SAM" id="MobiDB-lite"/>
    </source>
</evidence>
<dbReference type="PANTHER" id="PTHR31642:SF11">
    <property type="entry name" value="SHIKIMATE O-HYDROXYCINNAMOYLTRANSFERASE"/>
    <property type="match status" value="1"/>
</dbReference>
<dbReference type="InterPro" id="IPR050317">
    <property type="entry name" value="Plant_Fungal_Acyltransferase"/>
</dbReference>
<dbReference type="Gene3D" id="3.30.559.10">
    <property type="entry name" value="Chloramphenicol acetyltransferase-like domain"/>
    <property type="match status" value="2"/>
</dbReference>
<name>A0ABQ8FW45_9PEZI</name>
<sequence>MSAQPIVTTSTHTVRSANHASLSQPGPSNSLGPLDQLVFPTVPVAVVFVYRAPDRGSEIIPLDRLKSATSVLLDYYPHAAGRLHVRDRNGVREISRLNTGVNIYEARCVSPLSSTPSASGRIQLSDLPDGGNALLAPFEPSFEAICRDPILTIQHTRFACGSVALGVRALHTVFDADGFFRLMRDLAEVYRTGTLAKPPHIRPYLAELLEDMTEEDRHAALQFNPPLHSARAEDIIRDLATNPSTDAPPPPPATGRVLRFSSSALSALKAQATEPEGNSWVSTFDALSAHLWQRIYRARTRLLLQEGRSPLGLSRDFLTSVNYRARLGVPPTSPFNCIMTPYTSLSHEALTTAPLRRIATTIHRLTRSVTPQEAEKTARWIAAQPDVRRITWGFDARSGSTMISAWNKFDMYASTAFDALPPALVAPPFTPISLVDGLGYLMPTGGEDGGGDQLDLYLALSAPVWDILETDPEWRRFCSG</sequence>
<dbReference type="PANTHER" id="PTHR31642">
    <property type="entry name" value="TRICHOTHECENE 3-O-ACETYLTRANSFERASE"/>
    <property type="match status" value="1"/>
</dbReference>
<protein>
    <submittedName>
        <fullName evidence="4">Transferase</fullName>
    </submittedName>
</protein>
<reference evidence="4 5" key="1">
    <citation type="journal article" date="2021" name="Nat. Commun.">
        <title>Genetic determinants of endophytism in the Arabidopsis root mycobiome.</title>
        <authorList>
            <person name="Mesny F."/>
            <person name="Miyauchi S."/>
            <person name="Thiergart T."/>
            <person name="Pickel B."/>
            <person name="Atanasova L."/>
            <person name="Karlsson M."/>
            <person name="Huettel B."/>
            <person name="Barry K.W."/>
            <person name="Haridas S."/>
            <person name="Chen C."/>
            <person name="Bauer D."/>
            <person name="Andreopoulos W."/>
            <person name="Pangilinan J."/>
            <person name="LaButti K."/>
            <person name="Riley R."/>
            <person name="Lipzen A."/>
            <person name="Clum A."/>
            <person name="Drula E."/>
            <person name="Henrissat B."/>
            <person name="Kohler A."/>
            <person name="Grigoriev I.V."/>
            <person name="Martin F.M."/>
            <person name="Hacquard S."/>
        </authorList>
    </citation>
    <scope>NUCLEOTIDE SEQUENCE [LARGE SCALE GENOMIC DNA]</scope>
    <source>
        <strain evidence="4 5">MPI-SDFR-AT-0080</strain>
    </source>
</reference>
<dbReference type="Pfam" id="PF02458">
    <property type="entry name" value="Transferase"/>
    <property type="match status" value="1"/>
</dbReference>
<keyword evidence="5" id="KW-1185">Reference proteome</keyword>
<dbReference type="InterPro" id="IPR023213">
    <property type="entry name" value="CAT-like_dom_sf"/>
</dbReference>
<evidence type="ECO:0000256" key="2">
    <source>
        <dbReference type="ARBA" id="ARBA00023315"/>
    </source>
</evidence>
<organism evidence="4 5">
    <name type="scientific">Macrophomina phaseolina</name>
    <dbReference type="NCBI Taxonomy" id="35725"/>
    <lineage>
        <taxon>Eukaryota</taxon>
        <taxon>Fungi</taxon>
        <taxon>Dikarya</taxon>
        <taxon>Ascomycota</taxon>
        <taxon>Pezizomycotina</taxon>
        <taxon>Dothideomycetes</taxon>
        <taxon>Dothideomycetes incertae sedis</taxon>
        <taxon>Botryosphaeriales</taxon>
        <taxon>Botryosphaeriaceae</taxon>
        <taxon>Macrophomina</taxon>
    </lineage>
</organism>
<dbReference type="Proteomes" id="UP000774617">
    <property type="component" value="Unassembled WGS sequence"/>
</dbReference>